<evidence type="ECO:0000259" key="3">
    <source>
        <dbReference type="SMART" id="SM00382"/>
    </source>
</evidence>
<protein>
    <submittedName>
        <fullName evidence="4">DUF853 family protein</fullName>
    </submittedName>
</protein>
<evidence type="ECO:0000256" key="2">
    <source>
        <dbReference type="SAM" id="MobiDB-lite"/>
    </source>
</evidence>
<evidence type="ECO:0000313" key="5">
    <source>
        <dbReference type="Proteomes" id="UP000270299"/>
    </source>
</evidence>
<dbReference type="SMART" id="SM00382">
    <property type="entry name" value="AAA"/>
    <property type="match status" value="1"/>
</dbReference>
<organism evidence="4 5">
    <name type="scientific">Mycetocola manganoxydans</name>
    <dbReference type="NCBI Taxonomy" id="699879"/>
    <lineage>
        <taxon>Bacteria</taxon>
        <taxon>Bacillati</taxon>
        <taxon>Actinomycetota</taxon>
        <taxon>Actinomycetes</taxon>
        <taxon>Micrococcales</taxon>
        <taxon>Microbacteriaceae</taxon>
        <taxon>Mycetocola</taxon>
    </lineage>
</organism>
<dbReference type="Pfam" id="PF05872">
    <property type="entry name" value="HerA_C"/>
    <property type="match status" value="1"/>
</dbReference>
<keyword evidence="5" id="KW-1185">Reference proteome</keyword>
<dbReference type="EMBL" id="RCUV01000002">
    <property type="protein sequence ID" value="RLP73545.1"/>
    <property type="molecule type" value="Genomic_DNA"/>
</dbReference>
<dbReference type="SUPFAM" id="SSF52540">
    <property type="entry name" value="P-loop containing nucleoside triphosphate hydrolases"/>
    <property type="match status" value="1"/>
</dbReference>
<dbReference type="PANTHER" id="PTHR30121">
    <property type="entry name" value="UNCHARACTERIZED PROTEIN YJGR-RELATED"/>
    <property type="match status" value="1"/>
</dbReference>
<sequence>MRSFEDAAVRQTDAPAHEAAAVSAQAAAVSPEVTAATPAPDAAAPPAPDAAAHPAPDAAAPATPAPEAAAAHDADAGDAAARAAADALLSARSAAESSAVAAGESAEQAETASASAAADSTQTAAEVAHAAEAASVPEVVAPAAPTTAGTAGAAPVAEAAASVPEPAATAVPAASGPLDATEIETIRVGYTFDGPALEMGALVNGDPQSDVQVRIPLAMTNRHGLVAGATGTGKTRTLQVLAEQLSTHGVSVFAADIKGDLSGMAVPGDGNEKLLKRTRGIGQEWTPEAFPLEYFSLGGIGKGVPIRATIAGFGPILLSKVLGLNDTQESSLGLVFHYADRAGLPLLDLTDLRAVLSFLISDEGKAELKELGGLSSATVGVILRELITFADQGADVFFGEPEIDTAEFLRTTTDGRGIISLLEVPGVQDKPALYSTFLMWLLADLFNDLPEVGDLDKPKLVFFFDEAHLLFRDASKDFLAQIIQTVRLIRSKGVGIFFVTQTPKDVPGDVLAQLGSRVQHQLRAFTPDDAKALRATVSTYPNSGYDLEDTLTMLGTGEAIVTVMNEKGAPAPVVWTRLRAPRGLMSPSPDAAIDDAVAASALLPKYGTAVDRESAREILAAKMEAANQAAAAEEQALERAKAEAEYARQKAAMDKAQAAAQKKADAEYERLLRKTQGTARRTNTRKQKTVLEEVLGSRATKTILTGVVEGIFGTRRRR</sequence>
<accession>A0A3L7A0Q9</accession>
<evidence type="ECO:0000256" key="1">
    <source>
        <dbReference type="SAM" id="Coils"/>
    </source>
</evidence>
<dbReference type="InterPro" id="IPR027417">
    <property type="entry name" value="P-loop_NTPase"/>
</dbReference>
<feature type="region of interest" description="Disordered" evidence="2">
    <location>
        <begin position="1"/>
        <end position="77"/>
    </location>
</feature>
<feature type="compositionally biased region" description="Low complexity" evidence="2">
    <location>
        <begin position="49"/>
        <end position="69"/>
    </location>
</feature>
<name>A0A3L7A0Q9_9MICO</name>
<feature type="coiled-coil region" evidence="1">
    <location>
        <begin position="615"/>
        <end position="659"/>
    </location>
</feature>
<dbReference type="AlphaFoldDB" id="A0A3L7A0Q9"/>
<dbReference type="Gene3D" id="3.40.50.300">
    <property type="entry name" value="P-loop containing nucleotide triphosphate hydrolases"/>
    <property type="match status" value="2"/>
</dbReference>
<reference evidence="4 5" key="1">
    <citation type="submission" date="2018-10" db="EMBL/GenBank/DDBJ databases">
        <authorList>
            <person name="Li J."/>
        </authorList>
    </citation>
    <scope>NUCLEOTIDE SEQUENCE [LARGE SCALE GENOMIC DNA]</scope>
    <source>
        <strain evidence="4 5">CCTCC AB209002</strain>
    </source>
</reference>
<dbReference type="InterPro" id="IPR003593">
    <property type="entry name" value="AAA+_ATPase"/>
</dbReference>
<dbReference type="Proteomes" id="UP000270299">
    <property type="component" value="Unassembled WGS sequence"/>
</dbReference>
<feature type="domain" description="AAA+ ATPase" evidence="3">
    <location>
        <begin position="220"/>
        <end position="528"/>
    </location>
</feature>
<dbReference type="OrthoDB" id="9758751at2"/>
<gene>
    <name evidence="4" type="ORF">D9V29_01990</name>
</gene>
<proteinExistence type="predicted"/>
<dbReference type="PANTHER" id="PTHR30121:SF6">
    <property type="entry name" value="SLR6007 PROTEIN"/>
    <property type="match status" value="1"/>
</dbReference>
<keyword evidence="1" id="KW-0175">Coiled coil</keyword>
<evidence type="ECO:0000313" key="4">
    <source>
        <dbReference type="EMBL" id="RLP73545.1"/>
    </source>
</evidence>
<dbReference type="InterPro" id="IPR051162">
    <property type="entry name" value="T4SS_component"/>
</dbReference>
<comment type="caution">
    <text evidence="4">The sequence shown here is derived from an EMBL/GenBank/DDBJ whole genome shotgun (WGS) entry which is preliminary data.</text>
</comment>
<feature type="compositionally biased region" description="Low complexity" evidence="2">
    <location>
        <begin position="17"/>
        <end position="42"/>
    </location>
</feature>
<dbReference type="InterPro" id="IPR033186">
    <property type="entry name" value="HerA_C"/>
</dbReference>